<proteinExistence type="predicted"/>
<gene>
    <name evidence="2" type="ORF">D6201_07870</name>
</gene>
<evidence type="ECO:0000256" key="1">
    <source>
        <dbReference type="SAM" id="SignalP"/>
    </source>
</evidence>
<sequence length="142" mass="14915">MRNSINALASLSICTGLFLTAPAAAQDLVEPAQSAQPLNADAWQRAVSRELPAIQRFRGLPELRFGFLVDTAGNVRTCLALPTEVDTRARGQALCGALIEHARFQPALDDEGNAVESVFVANFAATAPVTATSADLAGVPIL</sequence>
<name>A0A419RU12_9SPHN</name>
<keyword evidence="1" id="KW-0732">Signal</keyword>
<dbReference type="Proteomes" id="UP000285232">
    <property type="component" value="Unassembled WGS sequence"/>
</dbReference>
<keyword evidence="3" id="KW-1185">Reference proteome</keyword>
<dbReference type="EMBL" id="RAHX01000001">
    <property type="protein sequence ID" value="RJY09283.1"/>
    <property type="molecule type" value="Genomic_DNA"/>
</dbReference>
<dbReference type="AlphaFoldDB" id="A0A419RU12"/>
<comment type="caution">
    <text evidence="2">The sequence shown here is derived from an EMBL/GenBank/DDBJ whole genome shotgun (WGS) entry which is preliminary data.</text>
</comment>
<evidence type="ECO:0008006" key="4">
    <source>
        <dbReference type="Google" id="ProtNLM"/>
    </source>
</evidence>
<protein>
    <recommendedName>
        <fullName evidence="4">TonB C-terminal domain-containing protein</fullName>
    </recommendedName>
</protein>
<evidence type="ECO:0000313" key="2">
    <source>
        <dbReference type="EMBL" id="RJY09283.1"/>
    </source>
</evidence>
<organism evidence="2 3">
    <name type="scientific">Aurantiacibacter aquimixticola</name>
    <dbReference type="NCBI Taxonomy" id="1958945"/>
    <lineage>
        <taxon>Bacteria</taxon>
        <taxon>Pseudomonadati</taxon>
        <taxon>Pseudomonadota</taxon>
        <taxon>Alphaproteobacteria</taxon>
        <taxon>Sphingomonadales</taxon>
        <taxon>Erythrobacteraceae</taxon>
        <taxon>Aurantiacibacter</taxon>
    </lineage>
</organism>
<feature type="signal peptide" evidence="1">
    <location>
        <begin position="1"/>
        <end position="25"/>
    </location>
</feature>
<reference evidence="2 3" key="1">
    <citation type="journal article" date="2017" name="Int. J. Syst. Evol. Microbiol.">
        <title>Erythrobacter aquimixticola sp. nov., isolated from the junction between the ocean and a freshwater spring.</title>
        <authorList>
            <person name="Park S."/>
            <person name="Jung Y.T."/>
            <person name="Choi S.J."/>
            <person name="Yoon J.H."/>
        </authorList>
    </citation>
    <scope>NUCLEOTIDE SEQUENCE [LARGE SCALE GENOMIC DNA]</scope>
    <source>
        <strain evidence="2 3">JSSK-14</strain>
    </source>
</reference>
<accession>A0A419RU12</accession>
<feature type="chain" id="PRO_5018989381" description="TonB C-terminal domain-containing protein" evidence="1">
    <location>
        <begin position="26"/>
        <end position="142"/>
    </location>
</feature>
<evidence type="ECO:0000313" key="3">
    <source>
        <dbReference type="Proteomes" id="UP000285232"/>
    </source>
</evidence>